<evidence type="ECO:0000313" key="2">
    <source>
        <dbReference type="EMBL" id="GIH43204.1"/>
    </source>
</evidence>
<dbReference type="RefSeq" id="WP_204060347.1">
    <property type="nucleotide sequence ID" value="NZ_BAAAGP010000025.1"/>
</dbReference>
<organism evidence="2 3">
    <name type="scientific">Microbispora corallina</name>
    <dbReference type="NCBI Taxonomy" id="83302"/>
    <lineage>
        <taxon>Bacteria</taxon>
        <taxon>Bacillati</taxon>
        <taxon>Actinomycetota</taxon>
        <taxon>Actinomycetes</taxon>
        <taxon>Streptosporangiales</taxon>
        <taxon>Streptosporangiaceae</taxon>
        <taxon>Microbispora</taxon>
    </lineage>
</organism>
<reference evidence="2 3" key="1">
    <citation type="submission" date="2021-01" db="EMBL/GenBank/DDBJ databases">
        <title>Whole genome shotgun sequence of Microbispora corallina NBRC 16416.</title>
        <authorList>
            <person name="Komaki H."/>
            <person name="Tamura T."/>
        </authorList>
    </citation>
    <scope>NUCLEOTIDE SEQUENCE [LARGE SCALE GENOMIC DNA]</scope>
    <source>
        <strain evidence="2 3">NBRC 16416</strain>
    </source>
</reference>
<keyword evidence="3" id="KW-1185">Reference proteome</keyword>
<dbReference type="Pfam" id="PF23768">
    <property type="entry name" value="DUF7167"/>
    <property type="match status" value="1"/>
</dbReference>
<dbReference type="InterPro" id="IPR055591">
    <property type="entry name" value="DUF7167"/>
</dbReference>
<evidence type="ECO:0000313" key="3">
    <source>
        <dbReference type="Proteomes" id="UP000603904"/>
    </source>
</evidence>
<sequence>MPAQDVGDMVTVELFFQCRHDVVSEEIRIPRAEWDAMSAGQRDAYLADRVDALVCANSGAGWREIQEE</sequence>
<name>A0ABQ4G7Z8_9ACTN</name>
<comment type="caution">
    <text evidence="2">The sequence shown here is derived from an EMBL/GenBank/DDBJ whole genome shotgun (WGS) entry which is preliminary data.</text>
</comment>
<accession>A0ABQ4G7Z8</accession>
<gene>
    <name evidence="2" type="ORF">Mco01_62040</name>
</gene>
<feature type="domain" description="DUF7167" evidence="1">
    <location>
        <begin position="8"/>
        <end position="67"/>
    </location>
</feature>
<dbReference type="Proteomes" id="UP000603904">
    <property type="component" value="Unassembled WGS sequence"/>
</dbReference>
<proteinExistence type="predicted"/>
<protein>
    <recommendedName>
        <fullName evidence="1">DUF7167 domain-containing protein</fullName>
    </recommendedName>
</protein>
<evidence type="ECO:0000259" key="1">
    <source>
        <dbReference type="Pfam" id="PF23768"/>
    </source>
</evidence>
<dbReference type="EMBL" id="BOOC01000036">
    <property type="protein sequence ID" value="GIH43204.1"/>
    <property type="molecule type" value="Genomic_DNA"/>
</dbReference>